<dbReference type="Proteomes" id="UP000198287">
    <property type="component" value="Unassembled WGS sequence"/>
</dbReference>
<feature type="region of interest" description="Disordered" evidence="1">
    <location>
        <begin position="205"/>
        <end position="231"/>
    </location>
</feature>
<accession>A0A226F5Z1</accession>
<keyword evidence="3" id="KW-1185">Reference proteome</keyword>
<evidence type="ECO:0000256" key="1">
    <source>
        <dbReference type="SAM" id="MobiDB-lite"/>
    </source>
</evidence>
<gene>
    <name evidence="2" type="ORF">Fcan01_01964</name>
</gene>
<sequence>MNKESLLSDAKLSAINYQGTENVKMYNNKNNDHLDSRVHGSSSANILNQVNHESQVFRAPPDHNHCNIHGMWISSVAGVAIELLPIVHEKGRVEIKTRIFELQNTLVKGILTSKWTGNGVIYPDSPTTMTIVFQEHMNEIENHHGYTAQGDINSHSEQNSTFQDLKNQHPKTAVFVGQCLVCQNTPVLKGTWTVLLHAQSCANQTSNEGPSLNGVEINSNDTLHLLEKSPP</sequence>
<dbReference type="OrthoDB" id="10573364at2759"/>
<protein>
    <submittedName>
        <fullName evidence="2">Uncharacterized protein</fullName>
    </submittedName>
</protein>
<dbReference type="AlphaFoldDB" id="A0A226F5Z1"/>
<feature type="compositionally biased region" description="Polar residues" evidence="1">
    <location>
        <begin position="205"/>
        <end position="222"/>
    </location>
</feature>
<evidence type="ECO:0000313" key="3">
    <source>
        <dbReference type="Proteomes" id="UP000198287"/>
    </source>
</evidence>
<comment type="caution">
    <text evidence="2">The sequence shown here is derived from an EMBL/GenBank/DDBJ whole genome shotgun (WGS) entry which is preliminary data.</text>
</comment>
<organism evidence="2 3">
    <name type="scientific">Folsomia candida</name>
    <name type="common">Springtail</name>
    <dbReference type="NCBI Taxonomy" id="158441"/>
    <lineage>
        <taxon>Eukaryota</taxon>
        <taxon>Metazoa</taxon>
        <taxon>Ecdysozoa</taxon>
        <taxon>Arthropoda</taxon>
        <taxon>Hexapoda</taxon>
        <taxon>Collembola</taxon>
        <taxon>Entomobryomorpha</taxon>
        <taxon>Isotomoidea</taxon>
        <taxon>Isotomidae</taxon>
        <taxon>Proisotominae</taxon>
        <taxon>Folsomia</taxon>
    </lineage>
</organism>
<evidence type="ECO:0000313" key="2">
    <source>
        <dbReference type="EMBL" id="OXA65199.1"/>
    </source>
</evidence>
<proteinExistence type="predicted"/>
<reference evidence="2 3" key="1">
    <citation type="submission" date="2015-12" db="EMBL/GenBank/DDBJ databases">
        <title>The genome of Folsomia candida.</title>
        <authorList>
            <person name="Faddeeva A."/>
            <person name="Derks M.F."/>
            <person name="Anvar Y."/>
            <person name="Smit S."/>
            <person name="Van Straalen N."/>
            <person name="Roelofs D."/>
        </authorList>
    </citation>
    <scope>NUCLEOTIDE SEQUENCE [LARGE SCALE GENOMIC DNA]</scope>
    <source>
        <strain evidence="2 3">VU population</strain>
        <tissue evidence="2">Whole body</tissue>
    </source>
</reference>
<dbReference type="EMBL" id="LNIX01000001">
    <property type="protein sequence ID" value="OXA65199.1"/>
    <property type="molecule type" value="Genomic_DNA"/>
</dbReference>
<name>A0A226F5Z1_FOLCA</name>